<feature type="region of interest" description="Disordered" evidence="1">
    <location>
        <begin position="1"/>
        <end position="57"/>
    </location>
</feature>
<feature type="compositionally biased region" description="Basic and acidic residues" evidence="1">
    <location>
        <begin position="73"/>
        <end position="82"/>
    </location>
</feature>
<dbReference type="Proteomes" id="UP000838763">
    <property type="component" value="Unassembled WGS sequence"/>
</dbReference>
<feature type="compositionally biased region" description="Basic and acidic residues" evidence="1">
    <location>
        <begin position="1"/>
        <end position="53"/>
    </location>
</feature>
<evidence type="ECO:0000313" key="3">
    <source>
        <dbReference type="Proteomes" id="UP000838763"/>
    </source>
</evidence>
<evidence type="ECO:0000256" key="1">
    <source>
        <dbReference type="SAM" id="MobiDB-lite"/>
    </source>
</evidence>
<keyword evidence="3" id="KW-1185">Reference proteome</keyword>
<dbReference type="OrthoDB" id="411394at2759"/>
<sequence length="101" mass="11926">MDSIEELRAKLRRLEEEKQRAEEQQQRAKAEKQRAEEQRQRAEEQQQRAEAETRNTTLSKYLDALHELLFKRFTVETDEKTTSKGSLTSPASRRCPPQLKP</sequence>
<name>A0A9P1MAT6_9PEZI</name>
<proteinExistence type="predicted"/>
<dbReference type="EMBL" id="CALLCH030000010">
    <property type="protein sequence ID" value="CAI4214009.1"/>
    <property type="molecule type" value="Genomic_DNA"/>
</dbReference>
<organism evidence="2 3">
    <name type="scientific">Parascedosporium putredinis</name>
    <dbReference type="NCBI Taxonomy" id="1442378"/>
    <lineage>
        <taxon>Eukaryota</taxon>
        <taxon>Fungi</taxon>
        <taxon>Dikarya</taxon>
        <taxon>Ascomycota</taxon>
        <taxon>Pezizomycotina</taxon>
        <taxon>Sordariomycetes</taxon>
        <taxon>Hypocreomycetidae</taxon>
        <taxon>Microascales</taxon>
        <taxon>Microascaceae</taxon>
        <taxon>Parascedosporium</taxon>
    </lineage>
</organism>
<accession>A0A9P1MAT6</accession>
<protein>
    <submittedName>
        <fullName evidence="2">Uncharacterized protein</fullName>
    </submittedName>
</protein>
<evidence type="ECO:0000313" key="2">
    <source>
        <dbReference type="EMBL" id="CAI4214009.1"/>
    </source>
</evidence>
<dbReference type="AlphaFoldDB" id="A0A9P1MAT6"/>
<reference evidence="2" key="1">
    <citation type="submission" date="2022-11" db="EMBL/GenBank/DDBJ databases">
        <authorList>
            <person name="Scott C."/>
            <person name="Bruce N."/>
        </authorList>
    </citation>
    <scope>NUCLEOTIDE SEQUENCE</scope>
</reference>
<comment type="caution">
    <text evidence="2">The sequence shown here is derived from an EMBL/GenBank/DDBJ whole genome shotgun (WGS) entry which is preliminary data.</text>
</comment>
<gene>
    <name evidence="2" type="ORF">PPNO1_LOCUS3744</name>
</gene>
<feature type="region of interest" description="Disordered" evidence="1">
    <location>
        <begin position="73"/>
        <end position="101"/>
    </location>
</feature>